<keyword evidence="2" id="KW-1185">Reference proteome</keyword>
<protein>
    <recommendedName>
        <fullName evidence="3">F-box domain-containing protein</fullName>
    </recommendedName>
</protein>
<accession>A0ABQ0L0K2</accession>
<dbReference type="Proteomes" id="UP000815677">
    <property type="component" value="Unassembled WGS sequence"/>
</dbReference>
<dbReference type="InterPro" id="IPR032675">
    <property type="entry name" value="LRR_dom_sf"/>
</dbReference>
<evidence type="ECO:0000313" key="1">
    <source>
        <dbReference type="EMBL" id="GAT44691.1"/>
    </source>
</evidence>
<reference evidence="1" key="1">
    <citation type="submission" date="2014-09" db="EMBL/GenBank/DDBJ databases">
        <title>Genome sequence of the luminous mushroom Mycena chlorophos for searching fungal bioluminescence genes.</title>
        <authorList>
            <person name="Tanaka Y."/>
            <person name="Kasuga D."/>
            <person name="Oba Y."/>
            <person name="Hase S."/>
            <person name="Sato K."/>
            <person name="Oba Y."/>
            <person name="Sakakibara Y."/>
        </authorList>
    </citation>
    <scope>NUCLEOTIDE SEQUENCE</scope>
</reference>
<dbReference type="SUPFAM" id="SSF52047">
    <property type="entry name" value="RNI-like"/>
    <property type="match status" value="1"/>
</dbReference>
<dbReference type="Gene3D" id="3.80.10.10">
    <property type="entry name" value="Ribonuclease Inhibitor"/>
    <property type="match status" value="1"/>
</dbReference>
<gene>
    <name evidence="1" type="ORF">MCHLO_02304</name>
</gene>
<evidence type="ECO:0000313" key="2">
    <source>
        <dbReference type="Proteomes" id="UP000815677"/>
    </source>
</evidence>
<evidence type="ECO:0008006" key="3">
    <source>
        <dbReference type="Google" id="ProtNLM"/>
    </source>
</evidence>
<proteinExistence type="predicted"/>
<name>A0ABQ0L0K2_MYCCL</name>
<dbReference type="EMBL" id="DF840030">
    <property type="protein sequence ID" value="GAT44691.1"/>
    <property type="molecule type" value="Genomic_DNA"/>
</dbReference>
<sequence length="521" mass="58108">MDTGSSKMIRRVNGTPHECLQIMEILAQILAWTLEPQNNACLVAIRRTIVSLVCKTWHSCVASNPSLWSRIILSSNMSQDHVKKQFQRTKSIPKSVSVDFIASAPFHVSGARQRMANTHAIAYAAPYLRATAQTVHTLSFRAHNYVAWNEFAQLLHRVPFTALRFLSIDIPRALPHALQVSSIVGSPQTLSLAQASLHCVNASYAALVSLTLGGPSSSASDVTSSPDILHVLAQTQQLRTLRLHDSDTTVWVASTNRVQLSHLESLSIVCTRRSHRGGCGKLASYIATPSLKSLLVSSSHTLEVWVVNPEKFLRTQALTLSGMNCRSVVRHEFMALSTLSKLRLLDISGLRHARGTLEVLAQLLQKVLEIPSLESIHIPHSFTTRDAIERSMNHRLMRTAFWSAGRQTSIQIIEEHARCFVRNHQWCRQRRNHQCDDDSAPHELCCPTIYDPIPCMIYGGLKWNCADTAHATCACIWNFDGKALFREFGRSITLPEMRLPVGPDSYQCTFLLIDEALQLVG</sequence>
<organism evidence="1 2">
    <name type="scientific">Mycena chlorophos</name>
    <name type="common">Agaric fungus</name>
    <name type="synonym">Agaricus chlorophos</name>
    <dbReference type="NCBI Taxonomy" id="658473"/>
    <lineage>
        <taxon>Eukaryota</taxon>
        <taxon>Fungi</taxon>
        <taxon>Dikarya</taxon>
        <taxon>Basidiomycota</taxon>
        <taxon>Agaricomycotina</taxon>
        <taxon>Agaricomycetes</taxon>
        <taxon>Agaricomycetidae</taxon>
        <taxon>Agaricales</taxon>
        <taxon>Marasmiineae</taxon>
        <taxon>Mycenaceae</taxon>
        <taxon>Mycena</taxon>
    </lineage>
</organism>